<keyword evidence="2" id="KW-1185">Reference proteome</keyword>
<dbReference type="PANTHER" id="PTHR38009">
    <property type="entry name" value="CONSERVED HYPOTHETICAL PHAGE TAIL PROTEIN"/>
    <property type="match status" value="1"/>
</dbReference>
<dbReference type="Pfam" id="PF06841">
    <property type="entry name" value="Phage_T4_gp19"/>
    <property type="match status" value="1"/>
</dbReference>
<comment type="caution">
    <text evidence="1">The sequence shown here is derived from an EMBL/GenBank/DDBJ whole genome shotgun (WGS) entry which is preliminary data.</text>
</comment>
<dbReference type="EMBL" id="BAABCW010000011">
    <property type="protein sequence ID" value="GAA3511959.1"/>
    <property type="molecule type" value="Genomic_DNA"/>
</dbReference>
<sequence>MFLYPAVGFHFAVYFHGLLPTPIDVSFQSVTGLSVSVETESYKEGGENRYVHDIPTGLKFSTLTLKRGLKSIPSPLTKWCEGVYEDFKFKPLDLIVLLLDENHLPIHRWSVLHAYPIKYEIGEFNAETAGIVIQTLELKYKYFKSI</sequence>
<dbReference type="InterPro" id="IPR010667">
    <property type="entry name" value="Phage_T4_Gp19"/>
</dbReference>
<evidence type="ECO:0000313" key="2">
    <source>
        <dbReference type="Proteomes" id="UP001500459"/>
    </source>
</evidence>
<name>A0ABP6UQR8_9FLAO</name>
<organism evidence="1 2">
    <name type="scientific">Aquimarina addita</name>
    <dbReference type="NCBI Taxonomy" id="870485"/>
    <lineage>
        <taxon>Bacteria</taxon>
        <taxon>Pseudomonadati</taxon>
        <taxon>Bacteroidota</taxon>
        <taxon>Flavobacteriia</taxon>
        <taxon>Flavobacteriales</taxon>
        <taxon>Flavobacteriaceae</taxon>
        <taxon>Aquimarina</taxon>
    </lineage>
</organism>
<evidence type="ECO:0008006" key="3">
    <source>
        <dbReference type="Google" id="ProtNLM"/>
    </source>
</evidence>
<evidence type="ECO:0000313" key="1">
    <source>
        <dbReference type="EMBL" id="GAA3511959.1"/>
    </source>
</evidence>
<dbReference type="PANTHER" id="PTHR38009:SF1">
    <property type="entry name" value="CONSERVED HYPOTHETICAL PHAGE TAIL PROTEIN"/>
    <property type="match status" value="1"/>
</dbReference>
<proteinExistence type="predicted"/>
<reference evidence="2" key="1">
    <citation type="journal article" date="2019" name="Int. J. Syst. Evol. Microbiol.">
        <title>The Global Catalogue of Microorganisms (GCM) 10K type strain sequencing project: providing services to taxonomists for standard genome sequencing and annotation.</title>
        <authorList>
            <consortium name="The Broad Institute Genomics Platform"/>
            <consortium name="The Broad Institute Genome Sequencing Center for Infectious Disease"/>
            <person name="Wu L."/>
            <person name="Ma J."/>
        </authorList>
    </citation>
    <scope>NUCLEOTIDE SEQUENCE [LARGE SCALE GENOMIC DNA]</scope>
    <source>
        <strain evidence="2">JCM 17106</strain>
    </source>
</reference>
<dbReference type="NCBIfam" id="TIGR02241">
    <property type="entry name" value="conserved hypothetical phage tail region protein"/>
    <property type="match status" value="1"/>
</dbReference>
<dbReference type="Proteomes" id="UP001500459">
    <property type="component" value="Unassembled WGS sequence"/>
</dbReference>
<dbReference type="RefSeq" id="WP_344928273.1">
    <property type="nucleotide sequence ID" value="NZ_BAABCW010000011.1"/>
</dbReference>
<dbReference type="InterPro" id="IPR011747">
    <property type="entry name" value="CHP02241"/>
</dbReference>
<protein>
    <recommendedName>
        <fullName evidence="3">Phage tail protein</fullName>
    </recommendedName>
</protein>
<gene>
    <name evidence="1" type="ORF">GCM10022393_27090</name>
</gene>
<accession>A0ABP6UQR8</accession>